<dbReference type="OrthoDB" id="189657at2157"/>
<evidence type="ECO:0000259" key="4">
    <source>
        <dbReference type="PROSITE" id="PS50081"/>
    </source>
</evidence>
<evidence type="ECO:0000256" key="1">
    <source>
        <dbReference type="ARBA" id="ARBA00022723"/>
    </source>
</evidence>
<dbReference type="SUPFAM" id="SSF57903">
    <property type="entry name" value="FYVE/PHD zinc finger"/>
    <property type="match status" value="1"/>
</dbReference>
<accession>A0A1N7CHT3</accession>
<dbReference type="PROSITE" id="PS50081">
    <property type="entry name" value="ZF_DAG_PE_2"/>
    <property type="match status" value="1"/>
</dbReference>
<keyword evidence="1" id="KW-0479">Metal-binding</keyword>
<keyword evidence="2" id="KW-0863">Zinc-finger</keyword>
<dbReference type="GO" id="GO:0008270">
    <property type="term" value="F:zinc ion binding"/>
    <property type="evidence" value="ECO:0007669"/>
    <property type="project" value="UniProtKB-KW"/>
</dbReference>
<keyword evidence="6" id="KW-1185">Reference proteome</keyword>
<reference evidence="6" key="1">
    <citation type="submission" date="2017-01" db="EMBL/GenBank/DDBJ databases">
        <authorList>
            <person name="Varghese N."/>
            <person name="Submissions S."/>
        </authorList>
    </citation>
    <scope>NUCLEOTIDE SEQUENCE [LARGE SCALE GENOMIC DNA]</scope>
    <source>
        <strain evidence="6">type strain: HArc-</strain>
    </source>
</reference>
<dbReference type="PROSITE" id="PS01359">
    <property type="entry name" value="ZF_PHD_1"/>
    <property type="match status" value="1"/>
</dbReference>
<keyword evidence="3" id="KW-0862">Zinc</keyword>
<dbReference type="InterPro" id="IPR019786">
    <property type="entry name" value="Zinc_finger_PHD-type_CS"/>
</dbReference>
<dbReference type="InterPro" id="IPR002219">
    <property type="entry name" value="PKC_DAG/PE"/>
</dbReference>
<evidence type="ECO:0000313" key="6">
    <source>
        <dbReference type="Proteomes" id="UP000185936"/>
    </source>
</evidence>
<feature type="domain" description="Phorbol-ester/DAG-type" evidence="4">
    <location>
        <begin position="1"/>
        <end position="42"/>
    </location>
</feature>
<dbReference type="InterPro" id="IPR011011">
    <property type="entry name" value="Znf_FYVE_PHD"/>
</dbReference>
<protein>
    <recommendedName>
        <fullName evidence="4">Phorbol-ester/DAG-type domain-containing protein</fullName>
    </recommendedName>
</protein>
<evidence type="ECO:0000256" key="3">
    <source>
        <dbReference type="ARBA" id="ARBA00022833"/>
    </source>
</evidence>
<proteinExistence type="predicted"/>
<sequence>MKIGTTCTVCNTRIGDDESVHCNTCGRDVHERCEAYETSFECRYCGDEPWIGAVEF</sequence>
<organism evidence="5 6">
    <name type="scientific">Natronorubrum thiooxidans</name>
    <dbReference type="NCBI Taxonomy" id="308853"/>
    <lineage>
        <taxon>Archaea</taxon>
        <taxon>Methanobacteriati</taxon>
        <taxon>Methanobacteriota</taxon>
        <taxon>Stenosarchaea group</taxon>
        <taxon>Halobacteria</taxon>
        <taxon>Halobacteriales</taxon>
        <taxon>Natrialbaceae</taxon>
        <taxon>Natronorubrum</taxon>
    </lineage>
</organism>
<evidence type="ECO:0000313" key="5">
    <source>
        <dbReference type="EMBL" id="SIR63135.1"/>
    </source>
</evidence>
<evidence type="ECO:0000256" key="2">
    <source>
        <dbReference type="ARBA" id="ARBA00022771"/>
    </source>
</evidence>
<dbReference type="EMBL" id="FTNR01000001">
    <property type="protein sequence ID" value="SIR63135.1"/>
    <property type="molecule type" value="Genomic_DNA"/>
</dbReference>
<name>A0A1N7CHT3_9EURY</name>
<gene>
    <name evidence="5" type="ORF">SAMN05421752_101372</name>
</gene>
<dbReference type="RefSeq" id="WP_173834831.1">
    <property type="nucleotide sequence ID" value="NZ_FTNR01000001.1"/>
</dbReference>
<dbReference type="AlphaFoldDB" id="A0A1N7CHT3"/>
<dbReference type="Proteomes" id="UP000185936">
    <property type="component" value="Unassembled WGS sequence"/>
</dbReference>